<dbReference type="AlphaFoldDB" id="A0AAD5VZA2"/>
<organism evidence="1 2">
    <name type="scientific">Leucocoprinus birnbaumii</name>
    <dbReference type="NCBI Taxonomy" id="56174"/>
    <lineage>
        <taxon>Eukaryota</taxon>
        <taxon>Fungi</taxon>
        <taxon>Dikarya</taxon>
        <taxon>Basidiomycota</taxon>
        <taxon>Agaricomycotina</taxon>
        <taxon>Agaricomycetes</taxon>
        <taxon>Agaricomycetidae</taxon>
        <taxon>Agaricales</taxon>
        <taxon>Agaricineae</taxon>
        <taxon>Agaricaceae</taxon>
        <taxon>Leucocoprinus</taxon>
    </lineage>
</organism>
<sequence length="273" mass="29976">MLKSLEQLLRCLKADSGLSPPRFNTPDCLTGLLCTQELTIAYDIPFLYPFRPSLFIFGTLWHLLSHLLAFIDAIGPPPLPDCLEVSSGALALILTGLKSLKSPKHFPDVPNKLDAPVLAQYSKEIMKGLISHGVWVTSYACDGSSTEQNSQQILIDMADDHLRYSIKNPNPNGEDLNIGIPVINGQPVVMVQDSKHALKTFRNNAFSGARLLVMGNFIAAFVHMLKIVNAPDSPLYQRDVDQLDLQDDNAATHLFSAKTLELICCTSGKCQTT</sequence>
<gene>
    <name evidence="1" type="ORF">NP233_g3351</name>
</gene>
<name>A0AAD5VZA2_9AGAR</name>
<dbReference type="Proteomes" id="UP001213000">
    <property type="component" value="Unassembled WGS sequence"/>
</dbReference>
<accession>A0AAD5VZA2</accession>
<proteinExistence type="predicted"/>
<comment type="caution">
    <text evidence="1">The sequence shown here is derived from an EMBL/GenBank/DDBJ whole genome shotgun (WGS) entry which is preliminary data.</text>
</comment>
<protein>
    <submittedName>
        <fullName evidence="1">Uncharacterized protein</fullName>
    </submittedName>
</protein>
<evidence type="ECO:0000313" key="2">
    <source>
        <dbReference type="Proteomes" id="UP001213000"/>
    </source>
</evidence>
<keyword evidence="2" id="KW-1185">Reference proteome</keyword>
<reference evidence="1" key="1">
    <citation type="submission" date="2022-07" db="EMBL/GenBank/DDBJ databases">
        <title>Genome Sequence of Leucocoprinus birnbaumii.</title>
        <authorList>
            <person name="Buettner E."/>
        </authorList>
    </citation>
    <scope>NUCLEOTIDE SEQUENCE</scope>
    <source>
        <strain evidence="1">VT141</strain>
    </source>
</reference>
<evidence type="ECO:0000313" key="1">
    <source>
        <dbReference type="EMBL" id="KAJ3572044.1"/>
    </source>
</evidence>
<dbReference type="EMBL" id="JANIEX010000159">
    <property type="protein sequence ID" value="KAJ3572044.1"/>
    <property type="molecule type" value="Genomic_DNA"/>
</dbReference>